<name>A0ABT9BGX0_9BACT</name>
<sequence length="228" mass="25085">MRNQLYLLALSGSLLAHAASAQSAISSSTRSDSLTSTASYNKKLVLPIKVWGPERRVLPASQALVYGSSVGTKGSVYGHYMRLANLSTGKVVLLDVKPSMPTKVHDAFCYALPPGRYALYKYEYALHKTIGAGYGATSNGMVPGGGVEYYKKETYEADLYKALGDGLPLRARRYEFVVAPGQLYYLGTWDVSKSDQPVFRNEKLQLDEELHGIYKYIDLEKALVALPQ</sequence>
<feature type="signal peptide" evidence="1">
    <location>
        <begin position="1"/>
        <end position="18"/>
    </location>
</feature>
<keyword evidence="3" id="KW-1185">Reference proteome</keyword>
<evidence type="ECO:0000313" key="2">
    <source>
        <dbReference type="EMBL" id="MDO7877515.1"/>
    </source>
</evidence>
<organism evidence="2 3">
    <name type="scientific">Hymenobacter aranciens</name>
    <dbReference type="NCBI Taxonomy" id="3063996"/>
    <lineage>
        <taxon>Bacteria</taxon>
        <taxon>Pseudomonadati</taxon>
        <taxon>Bacteroidota</taxon>
        <taxon>Cytophagia</taxon>
        <taxon>Cytophagales</taxon>
        <taxon>Hymenobacteraceae</taxon>
        <taxon>Hymenobacter</taxon>
    </lineage>
</organism>
<protein>
    <recommendedName>
        <fullName evidence="4">DUF4450 domain-containing protein</fullName>
    </recommendedName>
</protein>
<evidence type="ECO:0000313" key="3">
    <source>
        <dbReference type="Proteomes" id="UP001176429"/>
    </source>
</evidence>
<accession>A0ABT9BGX0</accession>
<dbReference type="RefSeq" id="WP_305008954.1">
    <property type="nucleotide sequence ID" value="NZ_JAUQSY010000021.1"/>
</dbReference>
<reference evidence="2" key="1">
    <citation type="submission" date="2023-07" db="EMBL/GenBank/DDBJ databases">
        <authorList>
            <person name="Kim M.K."/>
        </authorList>
    </citation>
    <scope>NUCLEOTIDE SEQUENCE</scope>
    <source>
        <strain evidence="2">ASUV-10-1</strain>
    </source>
</reference>
<keyword evidence="1" id="KW-0732">Signal</keyword>
<dbReference type="EMBL" id="JAUQSY010000021">
    <property type="protein sequence ID" value="MDO7877515.1"/>
    <property type="molecule type" value="Genomic_DNA"/>
</dbReference>
<evidence type="ECO:0008006" key="4">
    <source>
        <dbReference type="Google" id="ProtNLM"/>
    </source>
</evidence>
<feature type="chain" id="PRO_5047059581" description="DUF4450 domain-containing protein" evidence="1">
    <location>
        <begin position="19"/>
        <end position="228"/>
    </location>
</feature>
<evidence type="ECO:0000256" key="1">
    <source>
        <dbReference type="SAM" id="SignalP"/>
    </source>
</evidence>
<dbReference type="Proteomes" id="UP001176429">
    <property type="component" value="Unassembled WGS sequence"/>
</dbReference>
<proteinExistence type="predicted"/>
<gene>
    <name evidence="2" type="ORF">Q5H93_22440</name>
</gene>
<comment type="caution">
    <text evidence="2">The sequence shown here is derived from an EMBL/GenBank/DDBJ whole genome shotgun (WGS) entry which is preliminary data.</text>
</comment>